<dbReference type="AlphaFoldDB" id="A0A182FWM4"/>
<keyword evidence="2" id="KW-1185">Reference proteome</keyword>
<dbReference type="Proteomes" id="UP000069272">
    <property type="component" value="Chromosome 2L"/>
</dbReference>
<proteinExistence type="predicted"/>
<organism evidence="1 2">
    <name type="scientific">Anopheles albimanus</name>
    <name type="common">New world malaria mosquito</name>
    <dbReference type="NCBI Taxonomy" id="7167"/>
    <lineage>
        <taxon>Eukaryota</taxon>
        <taxon>Metazoa</taxon>
        <taxon>Ecdysozoa</taxon>
        <taxon>Arthropoda</taxon>
        <taxon>Hexapoda</taxon>
        <taxon>Insecta</taxon>
        <taxon>Pterygota</taxon>
        <taxon>Neoptera</taxon>
        <taxon>Endopterygota</taxon>
        <taxon>Diptera</taxon>
        <taxon>Nematocera</taxon>
        <taxon>Culicoidea</taxon>
        <taxon>Culicidae</taxon>
        <taxon>Anophelinae</taxon>
        <taxon>Anopheles</taxon>
    </lineage>
</organism>
<reference evidence="1 2" key="1">
    <citation type="journal article" date="2017" name="G3 (Bethesda)">
        <title>The Physical Genome Mapping of Anopheles albimanus Corrected Scaffold Misassemblies and Identified Interarm Rearrangements in Genus Anopheles.</title>
        <authorList>
            <person name="Artemov G.N."/>
            <person name="Peery A.N."/>
            <person name="Jiang X."/>
            <person name="Tu Z."/>
            <person name="Stegniy V.N."/>
            <person name="Sharakhova M.V."/>
            <person name="Sharakhov I.V."/>
        </authorList>
    </citation>
    <scope>NUCLEOTIDE SEQUENCE [LARGE SCALE GENOMIC DNA]</scope>
    <source>
        <strain evidence="1 2">ALBI9_A</strain>
    </source>
</reference>
<reference evidence="1" key="2">
    <citation type="submission" date="2022-08" db="UniProtKB">
        <authorList>
            <consortium name="EnsemblMetazoa"/>
        </authorList>
    </citation>
    <scope>IDENTIFICATION</scope>
    <source>
        <strain evidence="1">STECLA/ALBI9_A</strain>
    </source>
</reference>
<protein>
    <submittedName>
        <fullName evidence="1">Uncharacterized protein</fullName>
    </submittedName>
</protein>
<accession>A0A182FWM4</accession>
<dbReference type="EnsemblMetazoa" id="AALB014067-RA">
    <property type="protein sequence ID" value="AALB014067-PA"/>
    <property type="gene ID" value="AALB014067"/>
</dbReference>
<sequence>MKLLCSIEDSMAFNSLASIRRRLFGQSQLYNQRNSICSKSVVANIGRKYPSIGYPCLSAIVGPTASQQYGRRFGAGL</sequence>
<evidence type="ECO:0000313" key="2">
    <source>
        <dbReference type="Proteomes" id="UP000069272"/>
    </source>
</evidence>
<evidence type="ECO:0000313" key="1">
    <source>
        <dbReference type="EnsemblMetazoa" id="AALB014067-PA"/>
    </source>
</evidence>
<dbReference type="VEuPathDB" id="VectorBase:AALB014067"/>
<name>A0A182FWM4_ANOAL</name>